<dbReference type="Proteomes" id="UP001153076">
    <property type="component" value="Unassembled WGS sequence"/>
</dbReference>
<accession>A0A9Q1GV34</accession>
<name>A0A9Q1GV34_9CARY</name>
<sequence>MTNTYVANVCSSRYPRRASTWQALPCGLMRDSQVGVSRAREKRTRGRHDVAGSASMQPTFPDMHPPPQMTMCTSEVLSADNILKDASVGKFRSYHKHPIPHPFPTVPDGVIFHILLPILLLTDPHVRTCKTEWKLSPDGKSLDVLINTQLNPTVEQVMLPLYDEHTRHWLLMVVDLQCRRFTVYDSLPPLGLTTSTNAPHWSLERGYDCGVFVMVFMDVLALQEDTLCFSQDDIRALRDKCLTDLLRGRIRNLPLPLTVGCNGTWIALLVL</sequence>
<organism evidence="6 7">
    <name type="scientific">Carnegiea gigantea</name>
    <dbReference type="NCBI Taxonomy" id="171969"/>
    <lineage>
        <taxon>Eukaryota</taxon>
        <taxon>Viridiplantae</taxon>
        <taxon>Streptophyta</taxon>
        <taxon>Embryophyta</taxon>
        <taxon>Tracheophyta</taxon>
        <taxon>Spermatophyta</taxon>
        <taxon>Magnoliopsida</taxon>
        <taxon>eudicotyledons</taxon>
        <taxon>Gunneridae</taxon>
        <taxon>Pentapetalae</taxon>
        <taxon>Caryophyllales</taxon>
        <taxon>Cactineae</taxon>
        <taxon>Cactaceae</taxon>
        <taxon>Cactoideae</taxon>
        <taxon>Echinocereeae</taxon>
        <taxon>Carnegiea</taxon>
    </lineage>
</organism>
<reference evidence="6" key="1">
    <citation type="submission" date="2022-04" db="EMBL/GenBank/DDBJ databases">
        <title>Carnegiea gigantea Genome sequencing and assembly v2.</title>
        <authorList>
            <person name="Copetti D."/>
            <person name="Sanderson M.J."/>
            <person name="Burquez A."/>
            <person name="Wojciechowski M.F."/>
        </authorList>
    </citation>
    <scope>NUCLEOTIDE SEQUENCE</scope>
    <source>
        <strain evidence="6">SGP5-SGP5p</strain>
        <tissue evidence="6">Aerial part</tissue>
    </source>
</reference>
<evidence type="ECO:0000313" key="6">
    <source>
        <dbReference type="EMBL" id="KAJ8428407.1"/>
    </source>
</evidence>
<dbReference type="InterPro" id="IPR038765">
    <property type="entry name" value="Papain-like_cys_pep_sf"/>
</dbReference>
<evidence type="ECO:0000256" key="1">
    <source>
        <dbReference type="ARBA" id="ARBA00005234"/>
    </source>
</evidence>
<feature type="domain" description="Ubiquitin-like protease family profile" evidence="5">
    <location>
        <begin position="67"/>
        <end position="220"/>
    </location>
</feature>
<dbReference type="InterPro" id="IPR003653">
    <property type="entry name" value="Peptidase_C48_C"/>
</dbReference>
<evidence type="ECO:0000256" key="2">
    <source>
        <dbReference type="ARBA" id="ARBA00022670"/>
    </source>
</evidence>
<gene>
    <name evidence="6" type="ORF">Cgig2_024553</name>
</gene>
<dbReference type="SUPFAM" id="SSF54001">
    <property type="entry name" value="Cysteine proteinases"/>
    <property type="match status" value="1"/>
</dbReference>
<dbReference type="Gene3D" id="3.40.395.10">
    <property type="entry name" value="Adenoviral Proteinase, Chain A"/>
    <property type="match status" value="1"/>
</dbReference>
<proteinExistence type="inferred from homology"/>
<evidence type="ECO:0000256" key="3">
    <source>
        <dbReference type="ARBA" id="ARBA00022801"/>
    </source>
</evidence>
<keyword evidence="3" id="KW-0378">Hydrolase</keyword>
<evidence type="ECO:0000259" key="5">
    <source>
        <dbReference type="PROSITE" id="PS50600"/>
    </source>
</evidence>
<keyword evidence="7" id="KW-1185">Reference proteome</keyword>
<dbReference type="AlphaFoldDB" id="A0A9Q1GV34"/>
<comment type="caution">
    <text evidence="6">The sequence shown here is derived from an EMBL/GenBank/DDBJ whole genome shotgun (WGS) entry which is preliminary data.</text>
</comment>
<dbReference type="PROSITE" id="PS50600">
    <property type="entry name" value="ULP_PROTEASE"/>
    <property type="match status" value="1"/>
</dbReference>
<dbReference type="OrthoDB" id="1569154at2759"/>
<dbReference type="EMBL" id="JAKOGI010001009">
    <property type="protein sequence ID" value="KAJ8428407.1"/>
    <property type="molecule type" value="Genomic_DNA"/>
</dbReference>
<dbReference type="Pfam" id="PF02902">
    <property type="entry name" value="Peptidase_C48"/>
    <property type="match status" value="1"/>
</dbReference>
<comment type="similarity">
    <text evidence="1">Belongs to the peptidase C48 family.</text>
</comment>
<dbReference type="GO" id="GO:0006508">
    <property type="term" value="P:proteolysis"/>
    <property type="evidence" value="ECO:0007669"/>
    <property type="project" value="UniProtKB-KW"/>
</dbReference>
<feature type="region of interest" description="Disordered" evidence="4">
    <location>
        <begin position="35"/>
        <end position="65"/>
    </location>
</feature>
<keyword evidence="2" id="KW-0645">Protease</keyword>
<dbReference type="GO" id="GO:0008234">
    <property type="term" value="F:cysteine-type peptidase activity"/>
    <property type="evidence" value="ECO:0007669"/>
    <property type="project" value="InterPro"/>
</dbReference>
<evidence type="ECO:0000256" key="4">
    <source>
        <dbReference type="SAM" id="MobiDB-lite"/>
    </source>
</evidence>
<protein>
    <recommendedName>
        <fullName evidence="5">Ubiquitin-like protease family profile domain-containing protein</fullName>
    </recommendedName>
</protein>
<evidence type="ECO:0000313" key="7">
    <source>
        <dbReference type="Proteomes" id="UP001153076"/>
    </source>
</evidence>